<reference evidence="2 3" key="1">
    <citation type="journal article" date="2014" name="ISME J.">
        <title>Candidatus Competibacter-lineage genomes retrieved from metagenomes reveal functional metabolic diversity.</title>
        <authorList>
            <person name="McIlroy S.J."/>
            <person name="Albertsen M."/>
            <person name="Andresen E.K."/>
            <person name="Saunders A.M."/>
            <person name="Kristiansen R."/>
            <person name="Stokholm-Bjerregaard M."/>
            <person name="Nielsen K.L."/>
            <person name="Nielsen P.H."/>
        </authorList>
    </citation>
    <scope>NUCLEOTIDE SEQUENCE [LARGE SCALE GENOMIC DNA]</scope>
    <source>
        <strain evidence="2 3">Run_B_J11</strain>
    </source>
</reference>
<evidence type="ECO:0000256" key="1">
    <source>
        <dbReference type="SAM" id="Phobius"/>
    </source>
</evidence>
<keyword evidence="3" id="KW-1185">Reference proteome</keyword>
<keyword evidence="1" id="KW-1133">Transmembrane helix</keyword>
<accession>A0A7U7GC76</accession>
<gene>
    <name evidence="2" type="ORF">BN874_2840003</name>
</gene>
<dbReference type="AlphaFoldDB" id="A0A7U7GC76"/>
<dbReference type="OrthoDB" id="275223at2"/>
<dbReference type="RefSeq" id="WP_034433762.1">
    <property type="nucleotide sequence ID" value="NZ_CBTK010000206.1"/>
</dbReference>
<keyword evidence="1" id="KW-0812">Transmembrane</keyword>
<dbReference type="InterPro" id="IPR009200">
    <property type="entry name" value="DUF1269_membrane"/>
</dbReference>
<dbReference type="Pfam" id="PF06897">
    <property type="entry name" value="DUF1269"/>
    <property type="match status" value="1"/>
</dbReference>
<organism evidence="2 3">
    <name type="scientific">Candidatus Contendobacter odensis Run_B_J11</name>
    <dbReference type="NCBI Taxonomy" id="1400861"/>
    <lineage>
        <taxon>Bacteria</taxon>
        <taxon>Pseudomonadati</taxon>
        <taxon>Pseudomonadota</taxon>
        <taxon>Gammaproteobacteria</taxon>
        <taxon>Candidatus Competibacteraceae</taxon>
        <taxon>Candidatus Contendibacter</taxon>
    </lineage>
</organism>
<name>A0A7U7GC76_9GAMM</name>
<comment type="caution">
    <text evidence="2">The sequence shown here is derived from an EMBL/GenBank/DDBJ whole genome shotgun (WGS) entry which is preliminary data.</text>
</comment>
<proteinExistence type="predicted"/>
<sequence>MSDLICLAFKELDTADHFLNELRALQKEYVLELEDACVAIRDSDGKIHIKQSVNLVAIGASQGASRGMLMGALVGLLFMNPLAGLLAGGLIGAGSGALQGKLADYGIDDNFIKSLSSTIEPNSSAIFLLVRKAVEDKVMPRLSHYQATILKTSLSDEQEERLKAALSQAA</sequence>
<keyword evidence="1" id="KW-0472">Membrane</keyword>
<dbReference type="Proteomes" id="UP000019184">
    <property type="component" value="Unassembled WGS sequence"/>
</dbReference>
<protein>
    <recommendedName>
        <fullName evidence="4">DUF1269 domain-containing protein</fullName>
    </recommendedName>
</protein>
<feature type="transmembrane region" description="Helical" evidence="1">
    <location>
        <begin position="69"/>
        <end position="91"/>
    </location>
</feature>
<dbReference type="EMBL" id="CBTK010000206">
    <property type="protein sequence ID" value="CDH45743.1"/>
    <property type="molecule type" value="Genomic_DNA"/>
</dbReference>
<evidence type="ECO:0000313" key="2">
    <source>
        <dbReference type="EMBL" id="CDH45743.1"/>
    </source>
</evidence>
<evidence type="ECO:0000313" key="3">
    <source>
        <dbReference type="Proteomes" id="UP000019184"/>
    </source>
</evidence>
<evidence type="ECO:0008006" key="4">
    <source>
        <dbReference type="Google" id="ProtNLM"/>
    </source>
</evidence>